<evidence type="ECO:0000313" key="2">
    <source>
        <dbReference type="Proteomes" id="UP001491310"/>
    </source>
</evidence>
<evidence type="ECO:0000313" key="1">
    <source>
        <dbReference type="EMBL" id="KAK9918327.1"/>
    </source>
</evidence>
<comment type="caution">
    <text evidence="1">The sequence shown here is derived from an EMBL/GenBank/DDBJ whole genome shotgun (WGS) entry which is preliminary data.</text>
</comment>
<organism evidence="1 2">
    <name type="scientific">Coccomyxa subellipsoidea</name>
    <dbReference type="NCBI Taxonomy" id="248742"/>
    <lineage>
        <taxon>Eukaryota</taxon>
        <taxon>Viridiplantae</taxon>
        <taxon>Chlorophyta</taxon>
        <taxon>core chlorophytes</taxon>
        <taxon>Trebouxiophyceae</taxon>
        <taxon>Trebouxiophyceae incertae sedis</taxon>
        <taxon>Coccomyxaceae</taxon>
        <taxon>Coccomyxa</taxon>
    </lineage>
</organism>
<name>A0ABR2Z335_9CHLO</name>
<proteinExistence type="predicted"/>
<protein>
    <submittedName>
        <fullName evidence="1">Uncharacterized protein</fullName>
    </submittedName>
</protein>
<gene>
    <name evidence="1" type="ORF">WJX75_003219</name>
</gene>
<dbReference type="Proteomes" id="UP001491310">
    <property type="component" value="Unassembled WGS sequence"/>
</dbReference>
<reference evidence="1 2" key="1">
    <citation type="journal article" date="2024" name="Nat. Commun.">
        <title>Phylogenomics reveals the evolutionary origins of lichenization in chlorophyte algae.</title>
        <authorList>
            <person name="Puginier C."/>
            <person name="Libourel C."/>
            <person name="Otte J."/>
            <person name="Skaloud P."/>
            <person name="Haon M."/>
            <person name="Grisel S."/>
            <person name="Petersen M."/>
            <person name="Berrin J.G."/>
            <person name="Delaux P.M."/>
            <person name="Dal Grande F."/>
            <person name="Keller J."/>
        </authorList>
    </citation>
    <scope>NUCLEOTIDE SEQUENCE [LARGE SCALE GENOMIC DNA]</scope>
    <source>
        <strain evidence="1 2">SAG 216-7</strain>
    </source>
</reference>
<dbReference type="EMBL" id="JALJOT010000001">
    <property type="protein sequence ID" value="KAK9918327.1"/>
    <property type="molecule type" value="Genomic_DNA"/>
</dbReference>
<keyword evidence="2" id="KW-1185">Reference proteome</keyword>
<accession>A0ABR2Z335</accession>
<sequence>MWSLLQRSTIMAKGPSRKRIAYTCADGDLCGGLGDRLKGFASTFVLALLLDAEFIVEWTHPVPIEAFFKLPAAMNAAALREAASNATTCLESLCHE</sequence>